<name>A0A4Q9VUR0_9HYPH</name>
<keyword evidence="1" id="KW-0472">Membrane</keyword>
<dbReference type="Proteomes" id="UP000292781">
    <property type="component" value="Unassembled WGS sequence"/>
</dbReference>
<organism evidence="3 4">
    <name type="scientific">Siculibacillus lacustris</name>
    <dbReference type="NCBI Taxonomy" id="1549641"/>
    <lineage>
        <taxon>Bacteria</taxon>
        <taxon>Pseudomonadati</taxon>
        <taxon>Pseudomonadota</taxon>
        <taxon>Alphaproteobacteria</taxon>
        <taxon>Hyphomicrobiales</taxon>
        <taxon>Ancalomicrobiaceae</taxon>
        <taxon>Siculibacillus</taxon>
    </lineage>
</organism>
<dbReference type="EMBL" id="SJFN01000006">
    <property type="protein sequence ID" value="TBW39806.1"/>
    <property type="molecule type" value="Genomic_DNA"/>
</dbReference>
<evidence type="ECO:0000313" key="4">
    <source>
        <dbReference type="Proteomes" id="UP000292781"/>
    </source>
</evidence>
<gene>
    <name evidence="3" type="ORF">EYW49_05985</name>
</gene>
<evidence type="ECO:0000313" key="3">
    <source>
        <dbReference type="EMBL" id="TBW39806.1"/>
    </source>
</evidence>
<keyword evidence="1" id="KW-0812">Transmembrane</keyword>
<dbReference type="OrthoDB" id="7173339at2"/>
<feature type="domain" description="Ancillary SecYEG translocon subunit/Cell division coordinator CpoB TPR" evidence="2">
    <location>
        <begin position="20"/>
        <end position="144"/>
    </location>
</feature>
<evidence type="ECO:0000256" key="1">
    <source>
        <dbReference type="SAM" id="Phobius"/>
    </source>
</evidence>
<evidence type="ECO:0000259" key="2">
    <source>
        <dbReference type="Pfam" id="PF09976"/>
    </source>
</evidence>
<sequence>MADIFNEIDEELRREQIHKLWDRYGVLVLVAAVAVVVAVAGWRGWDHWQSIRARAQGDSYAAAAEIARSGDAKGAEEAFLALARSGSGGYPALASLRAAATLAEGGDAAAALKAFDGLAASGSTPALLADIAKIRAAYLAVDLEDRAVFEARVTPLAAAGRPYRHQGRELLALSAWKAGDAVAAGRWLAEIDADPETPRSLLERTAVLSALVQAQATSGKAN</sequence>
<dbReference type="Pfam" id="PF09976">
    <property type="entry name" value="TPR_21"/>
    <property type="match status" value="1"/>
</dbReference>
<feature type="transmembrane region" description="Helical" evidence="1">
    <location>
        <begin position="24"/>
        <end position="45"/>
    </location>
</feature>
<protein>
    <submittedName>
        <fullName evidence="3">Tetratricopeptide repeat protein</fullName>
    </submittedName>
</protein>
<keyword evidence="1" id="KW-1133">Transmembrane helix</keyword>
<dbReference type="InterPro" id="IPR018704">
    <property type="entry name" value="SecYEG/CpoB_TPR"/>
</dbReference>
<accession>A0A4Q9VUR0</accession>
<dbReference type="AlphaFoldDB" id="A0A4Q9VUR0"/>
<proteinExistence type="predicted"/>
<dbReference type="RefSeq" id="WP_131307210.1">
    <property type="nucleotide sequence ID" value="NZ_SJFN01000006.1"/>
</dbReference>
<comment type="caution">
    <text evidence="3">The sequence shown here is derived from an EMBL/GenBank/DDBJ whole genome shotgun (WGS) entry which is preliminary data.</text>
</comment>
<reference evidence="3 4" key="1">
    <citation type="submission" date="2019-02" db="EMBL/GenBank/DDBJ databases">
        <title>Siculibacillus lacustris gen. nov., sp. nov., a new rosette-forming bacterium isolated from a freshwater crater lake (Lake St. Ana, Romania).</title>
        <authorList>
            <person name="Felfoldi T."/>
            <person name="Marton Z."/>
            <person name="Szabo A."/>
            <person name="Mentes A."/>
            <person name="Boka K."/>
            <person name="Marialigeti K."/>
            <person name="Mathe I."/>
            <person name="Koncz M."/>
            <person name="Schumann P."/>
            <person name="Toth E."/>
        </authorList>
    </citation>
    <scope>NUCLEOTIDE SEQUENCE [LARGE SCALE GENOMIC DNA]</scope>
    <source>
        <strain evidence="3 4">SA-279</strain>
    </source>
</reference>
<keyword evidence="4" id="KW-1185">Reference proteome</keyword>